<dbReference type="GO" id="GO:0004825">
    <property type="term" value="F:methionine-tRNA ligase activity"/>
    <property type="evidence" value="ECO:0007669"/>
    <property type="project" value="UniProtKB-EC"/>
</dbReference>
<keyword evidence="4" id="KW-0963">Cytoplasm</keyword>
<dbReference type="InterPro" id="IPR014758">
    <property type="entry name" value="Met-tRNA_synth"/>
</dbReference>
<evidence type="ECO:0000256" key="7">
    <source>
        <dbReference type="ARBA" id="ARBA00022840"/>
    </source>
</evidence>
<evidence type="ECO:0000256" key="5">
    <source>
        <dbReference type="ARBA" id="ARBA00022598"/>
    </source>
</evidence>
<evidence type="ECO:0000313" key="16">
    <source>
        <dbReference type="Proteomes" id="UP000016927"/>
    </source>
</evidence>
<dbReference type="EC" id="6.1.1.10" evidence="3"/>
<dbReference type="GO" id="GO:0017101">
    <property type="term" value="C:aminoacyl-tRNA synthetase multienzyme complex"/>
    <property type="evidence" value="ECO:0007669"/>
    <property type="project" value="TreeGrafter"/>
</dbReference>
<gene>
    <name evidence="15" type="primary">SYMC</name>
    <name evidence="15" type="ORF">NBO_15g0023</name>
</gene>
<name>R0KVB2_NOSB1</name>
<sequence>MVKKIITSALPYVNNQPHLGNIIGCVLSGDVYSRFCKKNKEDVVYLCGTDEYGTAIEIEALKKNKKPIEICEENRIIHKKIYDWFQIDFDYFGRTTTESHTFKVQEIFKKIYSNGFFTENQIEQHFCENCENFLADRYVEGICKNCGFKDARGDQCDKCGHTYKSTDLIDPRCAICNSIPIIKGTNHLFFNLDLFKNQLIELYNSKNQFWSENGSSITKSWLDKELLPRCMTRDLKNKWGVPVPLKGYESKVFYVWFDAVIGYFTFLEECLKEKECNNNNDINNTISSWFKDGQLIQFMGKDNVFFHTIIFPSLIFATNQDLPLIEKLSATEFLLFENKKFSKSRGHGIFGMDLVNNELGSSDIWRYYLIKIRPKKNDSNFSFKHFVDTIKSDLNNNIGNFCNRVLKFIKSKCNRRIHIEISEDEDSIKLKEEVNSLYLQHKAFLSGIKLRDSLNVILEISRLGNEYVQKIISDKKDKGNGFSVAFSVIALLGQLLEPFVPEASSKLLKMCNLESKFYPEEFDLIKEHEINEEIVPLFNPIDDEIIEKFSKFMEN</sequence>
<keyword evidence="8 12" id="KW-0648">Protein biosynthesis</keyword>
<dbReference type="InterPro" id="IPR029038">
    <property type="entry name" value="MetRS_Zn"/>
</dbReference>
<dbReference type="CDD" id="cd00814">
    <property type="entry name" value="MetRS_core"/>
    <property type="match status" value="1"/>
</dbReference>
<evidence type="ECO:0000259" key="13">
    <source>
        <dbReference type="Pfam" id="PF09334"/>
    </source>
</evidence>
<dbReference type="Gene3D" id="2.20.28.20">
    <property type="entry name" value="Methionyl-tRNA synthetase, Zn-domain"/>
    <property type="match status" value="1"/>
</dbReference>
<evidence type="ECO:0000256" key="1">
    <source>
        <dbReference type="ARBA" id="ARBA00004496"/>
    </source>
</evidence>
<evidence type="ECO:0000256" key="12">
    <source>
        <dbReference type="RuleBase" id="RU363039"/>
    </source>
</evidence>
<dbReference type="Gene3D" id="1.10.730.10">
    <property type="entry name" value="Isoleucyl-tRNA Synthetase, Domain 1"/>
    <property type="match status" value="1"/>
</dbReference>
<comment type="subcellular location">
    <subcellularLocation>
        <location evidence="1">Cytoplasm</location>
    </subcellularLocation>
</comment>
<dbReference type="OMA" id="YMRMAGH"/>
<dbReference type="EMBL" id="KB908923">
    <property type="protein sequence ID" value="EOB14811.1"/>
    <property type="molecule type" value="Genomic_DNA"/>
</dbReference>
<dbReference type="PANTHER" id="PTHR45765">
    <property type="entry name" value="METHIONINE--TRNA LIGASE"/>
    <property type="match status" value="1"/>
</dbReference>
<feature type="domain" description="Methionyl/Leucyl tRNA synthetase" evidence="13">
    <location>
        <begin position="5"/>
        <end position="406"/>
    </location>
</feature>
<dbReference type="Pfam" id="PF19303">
    <property type="entry name" value="Anticodon_3"/>
    <property type="match status" value="1"/>
</dbReference>
<dbReference type="InterPro" id="IPR023458">
    <property type="entry name" value="Met-tRNA_ligase_1"/>
</dbReference>
<dbReference type="PANTHER" id="PTHR45765:SF1">
    <property type="entry name" value="METHIONINE--TRNA LIGASE, CYTOPLASMIC"/>
    <property type="match status" value="1"/>
</dbReference>
<dbReference type="OrthoDB" id="5844513at2759"/>
<dbReference type="Gene3D" id="3.40.50.620">
    <property type="entry name" value="HUPs"/>
    <property type="match status" value="1"/>
</dbReference>
<dbReference type="InterPro" id="IPR014729">
    <property type="entry name" value="Rossmann-like_a/b/a_fold"/>
</dbReference>
<dbReference type="Pfam" id="PF09334">
    <property type="entry name" value="tRNA-synt_1g"/>
    <property type="match status" value="1"/>
</dbReference>
<keyword evidence="6 12" id="KW-0547">Nucleotide-binding</keyword>
<dbReference type="InterPro" id="IPR033911">
    <property type="entry name" value="MetRS_core"/>
</dbReference>
<evidence type="ECO:0000259" key="14">
    <source>
        <dbReference type="Pfam" id="PF19303"/>
    </source>
</evidence>
<dbReference type="InterPro" id="IPR009080">
    <property type="entry name" value="tRNAsynth_Ia_anticodon-bd"/>
</dbReference>
<dbReference type="VEuPathDB" id="MicrosporidiaDB:NBO_15g0023"/>
<dbReference type="GO" id="GO:0005524">
    <property type="term" value="F:ATP binding"/>
    <property type="evidence" value="ECO:0007669"/>
    <property type="project" value="UniProtKB-KW"/>
</dbReference>
<dbReference type="AlphaFoldDB" id="R0KVB2"/>
<dbReference type="InterPro" id="IPR041872">
    <property type="entry name" value="Anticodon_Met"/>
</dbReference>
<dbReference type="PROSITE" id="PS00178">
    <property type="entry name" value="AA_TRNA_LIGASE_I"/>
    <property type="match status" value="1"/>
</dbReference>
<protein>
    <recommendedName>
        <fullName evidence="3">methionine--tRNA ligase</fullName>
        <ecNumber evidence="3">6.1.1.10</ecNumber>
    </recommendedName>
    <alternativeName>
        <fullName evidence="10">Methionyl-tRNA synthetase</fullName>
    </alternativeName>
</protein>
<dbReference type="InterPro" id="IPR001412">
    <property type="entry name" value="aa-tRNA-synth_I_CS"/>
</dbReference>
<keyword evidence="7 12" id="KW-0067">ATP-binding</keyword>
<dbReference type="InterPro" id="IPR015413">
    <property type="entry name" value="Methionyl/Leucyl_tRNA_Synth"/>
</dbReference>
<evidence type="ECO:0000256" key="6">
    <source>
        <dbReference type="ARBA" id="ARBA00022741"/>
    </source>
</evidence>
<dbReference type="NCBIfam" id="TIGR00398">
    <property type="entry name" value="metG"/>
    <property type="match status" value="1"/>
</dbReference>
<evidence type="ECO:0000256" key="4">
    <source>
        <dbReference type="ARBA" id="ARBA00022490"/>
    </source>
</evidence>
<evidence type="ECO:0000256" key="2">
    <source>
        <dbReference type="ARBA" id="ARBA00005594"/>
    </source>
</evidence>
<proteinExistence type="inferred from homology"/>
<accession>R0KVB2</accession>
<evidence type="ECO:0000256" key="3">
    <source>
        <dbReference type="ARBA" id="ARBA00012838"/>
    </source>
</evidence>
<comment type="similarity">
    <text evidence="2 12">Belongs to the class-I aminoacyl-tRNA synthetase family.</text>
</comment>
<evidence type="ECO:0000256" key="8">
    <source>
        <dbReference type="ARBA" id="ARBA00022917"/>
    </source>
</evidence>
<comment type="catalytic activity">
    <reaction evidence="11">
        <text>tRNA(Met) + L-methionine + ATP = L-methionyl-tRNA(Met) + AMP + diphosphate</text>
        <dbReference type="Rhea" id="RHEA:13481"/>
        <dbReference type="Rhea" id="RHEA-COMP:9667"/>
        <dbReference type="Rhea" id="RHEA-COMP:9698"/>
        <dbReference type="ChEBI" id="CHEBI:30616"/>
        <dbReference type="ChEBI" id="CHEBI:33019"/>
        <dbReference type="ChEBI" id="CHEBI:57844"/>
        <dbReference type="ChEBI" id="CHEBI:78442"/>
        <dbReference type="ChEBI" id="CHEBI:78530"/>
        <dbReference type="ChEBI" id="CHEBI:456215"/>
        <dbReference type="EC" id="6.1.1.10"/>
    </reaction>
</comment>
<keyword evidence="16" id="KW-1185">Reference proteome</keyword>
<dbReference type="FunFam" id="2.20.28.20:FF:000001">
    <property type="entry name" value="Methionine--tRNA ligase"/>
    <property type="match status" value="1"/>
</dbReference>
<dbReference type="STRING" id="578461.R0KVB2"/>
<evidence type="ECO:0000256" key="11">
    <source>
        <dbReference type="ARBA" id="ARBA00047364"/>
    </source>
</evidence>
<dbReference type="SUPFAM" id="SSF47323">
    <property type="entry name" value="Anticodon-binding domain of a subclass of class I aminoacyl-tRNA synthetases"/>
    <property type="match status" value="1"/>
</dbReference>
<feature type="domain" description="Methionyl-tRNA synthetase anticodon-binding" evidence="14">
    <location>
        <begin position="427"/>
        <end position="523"/>
    </location>
</feature>
<keyword evidence="9 12" id="KW-0030">Aminoacyl-tRNA synthetase</keyword>
<dbReference type="Proteomes" id="UP000016927">
    <property type="component" value="Unassembled WGS sequence"/>
</dbReference>
<evidence type="ECO:0000313" key="15">
    <source>
        <dbReference type="EMBL" id="EOB14811.1"/>
    </source>
</evidence>
<dbReference type="SUPFAM" id="SSF52374">
    <property type="entry name" value="Nucleotidylyl transferase"/>
    <property type="match status" value="1"/>
</dbReference>
<evidence type="ECO:0000256" key="10">
    <source>
        <dbReference type="ARBA" id="ARBA00030904"/>
    </source>
</evidence>
<dbReference type="HOGENOM" id="CLU_009710_1_2_1"/>
<organism evidence="15 16">
    <name type="scientific">Nosema bombycis (strain CQ1 / CVCC 102059)</name>
    <name type="common">Microsporidian parasite</name>
    <name type="synonym">Pebrine of silkworm</name>
    <dbReference type="NCBI Taxonomy" id="578461"/>
    <lineage>
        <taxon>Eukaryota</taxon>
        <taxon>Fungi</taxon>
        <taxon>Fungi incertae sedis</taxon>
        <taxon>Microsporidia</taxon>
        <taxon>Nosematidae</taxon>
        <taxon>Nosema</taxon>
    </lineage>
</organism>
<dbReference type="GO" id="GO:0006431">
    <property type="term" value="P:methionyl-tRNA aminoacylation"/>
    <property type="evidence" value="ECO:0007669"/>
    <property type="project" value="InterPro"/>
</dbReference>
<reference evidence="15 16" key="1">
    <citation type="journal article" date="2013" name="BMC Genomics">
        <title>Comparative genomics of parasitic silkworm microsporidia reveal an association between genome expansion and host adaptation.</title>
        <authorList>
            <person name="Pan G."/>
            <person name="Xu J."/>
            <person name="Li T."/>
            <person name="Xia Q."/>
            <person name="Liu S.L."/>
            <person name="Zhang G."/>
            <person name="Li S."/>
            <person name="Li C."/>
            <person name="Liu H."/>
            <person name="Yang L."/>
            <person name="Liu T."/>
            <person name="Zhang X."/>
            <person name="Wu Z."/>
            <person name="Fan W."/>
            <person name="Dang X."/>
            <person name="Xiang H."/>
            <person name="Tao M."/>
            <person name="Li Y."/>
            <person name="Hu J."/>
            <person name="Li Z."/>
            <person name="Lin L."/>
            <person name="Luo J."/>
            <person name="Geng L."/>
            <person name="Wang L."/>
            <person name="Long M."/>
            <person name="Wan Y."/>
            <person name="He N."/>
            <person name="Zhang Z."/>
            <person name="Lu C."/>
            <person name="Keeling P.J."/>
            <person name="Wang J."/>
            <person name="Xiang Z."/>
            <person name="Zhou Z."/>
        </authorList>
    </citation>
    <scope>NUCLEOTIDE SEQUENCE [LARGE SCALE GENOMIC DNA]</scope>
    <source>
        <strain evidence="16">CQ1 / CVCC 102059</strain>
    </source>
</reference>
<dbReference type="PRINTS" id="PR01041">
    <property type="entry name" value="TRNASYNTHMET"/>
</dbReference>
<keyword evidence="5 12" id="KW-0436">Ligase</keyword>
<evidence type="ECO:0000256" key="9">
    <source>
        <dbReference type="ARBA" id="ARBA00023146"/>
    </source>
</evidence>
<dbReference type="SUPFAM" id="SSF57770">
    <property type="entry name" value="Methionyl-tRNA synthetase (MetRS), Zn-domain"/>
    <property type="match status" value="1"/>
</dbReference>
<dbReference type="GO" id="GO:0005829">
    <property type="term" value="C:cytosol"/>
    <property type="evidence" value="ECO:0007669"/>
    <property type="project" value="TreeGrafter"/>
</dbReference>